<accession>A0AAD4GZ31</accession>
<dbReference type="Pfam" id="PF00106">
    <property type="entry name" value="adh_short"/>
    <property type="match status" value="1"/>
</dbReference>
<sequence length="263" mass="28606">MSKVALITGGAGIASGIGLATGQSLASKGWKIVIVDINPAGEKAAQDLGGVFHKTNVGDYDDLAQTFAKVWKEFGRLDFVFANAGIVEKAEFYKRYDSALPAPLDMTILDINLKSVIATSYLALHFFRKNKISGGSLIITSSCGGVYPIGYLPMYASAKHGCVGLTRSLAQTAYQAGIRVNCICPGSVSTGLLKQEEWEDFGKAEFTPIGKVVEAVEAFLEDETLYGMTAELIQDRRYFRPPPEHWDPVMKRVIERTQALSKI</sequence>
<organism evidence="3 4">
    <name type="scientific">Aspergillus nanangensis</name>
    <dbReference type="NCBI Taxonomy" id="2582783"/>
    <lineage>
        <taxon>Eukaryota</taxon>
        <taxon>Fungi</taxon>
        <taxon>Dikarya</taxon>
        <taxon>Ascomycota</taxon>
        <taxon>Pezizomycotina</taxon>
        <taxon>Eurotiomycetes</taxon>
        <taxon>Eurotiomycetidae</taxon>
        <taxon>Eurotiales</taxon>
        <taxon>Aspergillaceae</taxon>
        <taxon>Aspergillus</taxon>
        <taxon>Aspergillus subgen. Circumdati</taxon>
    </lineage>
</organism>
<evidence type="ECO:0000256" key="2">
    <source>
        <dbReference type="ARBA" id="ARBA00023002"/>
    </source>
</evidence>
<gene>
    <name evidence="3" type="ORF">FE257_011678</name>
</gene>
<dbReference type="AlphaFoldDB" id="A0AAD4GZ31"/>
<dbReference type="Proteomes" id="UP001194746">
    <property type="component" value="Unassembled WGS sequence"/>
</dbReference>
<evidence type="ECO:0000313" key="3">
    <source>
        <dbReference type="EMBL" id="KAF9893248.1"/>
    </source>
</evidence>
<keyword evidence="2" id="KW-0560">Oxidoreductase</keyword>
<dbReference type="EMBL" id="VCAU01000008">
    <property type="protein sequence ID" value="KAF9893248.1"/>
    <property type="molecule type" value="Genomic_DNA"/>
</dbReference>
<reference evidence="3" key="1">
    <citation type="journal article" date="2019" name="Beilstein J. Org. Chem.">
        <title>Nanangenines: drimane sesquiterpenoids as the dominant metabolite cohort of a novel Australian fungus, Aspergillus nanangensis.</title>
        <authorList>
            <person name="Lacey H.J."/>
            <person name="Gilchrist C.L.M."/>
            <person name="Crombie A."/>
            <person name="Kalaitzis J.A."/>
            <person name="Vuong D."/>
            <person name="Rutledge P.J."/>
            <person name="Turner P."/>
            <person name="Pitt J.I."/>
            <person name="Lacey E."/>
            <person name="Chooi Y.H."/>
            <person name="Piggott A.M."/>
        </authorList>
    </citation>
    <scope>NUCLEOTIDE SEQUENCE</scope>
    <source>
        <strain evidence="3">MST-FP2251</strain>
    </source>
</reference>
<dbReference type="SUPFAM" id="SSF51735">
    <property type="entry name" value="NAD(P)-binding Rossmann-fold domains"/>
    <property type="match status" value="1"/>
</dbReference>
<proteinExistence type="inferred from homology"/>
<keyword evidence="4" id="KW-1185">Reference proteome</keyword>
<reference evidence="3" key="2">
    <citation type="submission" date="2020-02" db="EMBL/GenBank/DDBJ databases">
        <authorList>
            <person name="Gilchrist C.L.M."/>
            <person name="Chooi Y.-H."/>
        </authorList>
    </citation>
    <scope>NUCLEOTIDE SEQUENCE</scope>
    <source>
        <strain evidence="3">MST-FP2251</strain>
    </source>
</reference>
<dbReference type="GO" id="GO:0005737">
    <property type="term" value="C:cytoplasm"/>
    <property type="evidence" value="ECO:0007669"/>
    <property type="project" value="TreeGrafter"/>
</dbReference>
<name>A0AAD4GZ31_ASPNN</name>
<dbReference type="PANTHER" id="PTHR44229:SF4">
    <property type="entry name" value="15-HYDROXYPROSTAGLANDIN DEHYDROGENASE [NAD(+)]"/>
    <property type="match status" value="1"/>
</dbReference>
<dbReference type="PANTHER" id="PTHR44229">
    <property type="entry name" value="15-HYDROXYPROSTAGLANDIN DEHYDROGENASE [NAD(+)]"/>
    <property type="match status" value="1"/>
</dbReference>
<evidence type="ECO:0000313" key="4">
    <source>
        <dbReference type="Proteomes" id="UP001194746"/>
    </source>
</evidence>
<dbReference type="InterPro" id="IPR002347">
    <property type="entry name" value="SDR_fam"/>
</dbReference>
<comment type="caution">
    <text evidence="3">The sequence shown here is derived from an EMBL/GenBank/DDBJ whole genome shotgun (WGS) entry which is preliminary data.</text>
</comment>
<dbReference type="GO" id="GO:0016616">
    <property type="term" value="F:oxidoreductase activity, acting on the CH-OH group of donors, NAD or NADP as acceptor"/>
    <property type="evidence" value="ECO:0007669"/>
    <property type="project" value="TreeGrafter"/>
</dbReference>
<dbReference type="InterPro" id="IPR036291">
    <property type="entry name" value="NAD(P)-bd_dom_sf"/>
</dbReference>
<comment type="similarity">
    <text evidence="1">Belongs to the short-chain dehydrogenases/reductases (SDR) family.</text>
</comment>
<protein>
    <submittedName>
        <fullName evidence="3">Uncharacterized protein</fullName>
    </submittedName>
</protein>
<dbReference type="Gene3D" id="3.40.50.720">
    <property type="entry name" value="NAD(P)-binding Rossmann-like Domain"/>
    <property type="match status" value="1"/>
</dbReference>
<evidence type="ECO:0000256" key="1">
    <source>
        <dbReference type="ARBA" id="ARBA00006484"/>
    </source>
</evidence>
<dbReference type="PRINTS" id="PR00081">
    <property type="entry name" value="GDHRDH"/>
</dbReference>